<dbReference type="Gene3D" id="1.10.287.70">
    <property type="match status" value="1"/>
</dbReference>
<feature type="transmembrane region" description="Helical" evidence="1">
    <location>
        <begin position="12"/>
        <end position="32"/>
    </location>
</feature>
<name>A0AA91BZA5_9RHOB</name>
<dbReference type="EMBL" id="WVRA01000004">
    <property type="protein sequence ID" value="NOE19014.1"/>
    <property type="molecule type" value="Genomic_DNA"/>
</dbReference>
<dbReference type="RefSeq" id="WP_152459433.1">
    <property type="nucleotide sequence ID" value="NZ_WVRA01000004.1"/>
</dbReference>
<dbReference type="AlphaFoldDB" id="A0AA91BZA5"/>
<reference evidence="3" key="1">
    <citation type="submission" date="2019-12" db="EMBL/GenBank/DDBJ databases">
        <title>Ruegeria JWLKs population differentiation of coral mucus and skeleton niches.</title>
        <authorList>
            <person name="Luo D."/>
        </authorList>
    </citation>
    <scope>NUCLEOTIDE SEQUENCE</scope>
    <source>
        <strain evidence="3">HKCCD6181</strain>
    </source>
</reference>
<proteinExistence type="predicted"/>
<sequence>MHRKPTTLDEWKSTLIAALGLVLASFLAWYGLSRLSEAAAGDTIGTVASIGLLIWLVSQSWYYMTQVKSPRRLLFLMGVSFIQVVPFLFAAVYGAFGYNDHCVIGAQGPGDILYFSYVTFTTVGYGDMSPTGLCRGLAVSEAVTGYILLGMFVAAAVSLYARNHNPDRP</sequence>
<keyword evidence="3" id="KW-0813">Transport</keyword>
<organism evidence="3 4">
    <name type="scientific">Ruegeria atlantica</name>
    <dbReference type="NCBI Taxonomy" id="81569"/>
    <lineage>
        <taxon>Bacteria</taxon>
        <taxon>Pseudomonadati</taxon>
        <taxon>Pseudomonadota</taxon>
        <taxon>Alphaproteobacteria</taxon>
        <taxon>Rhodobacterales</taxon>
        <taxon>Roseobacteraceae</taxon>
        <taxon>Ruegeria</taxon>
    </lineage>
</organism>
<keyword evidence="1" id="KW-0472">Membrane</keyword>
<dbReference type="SUPFAM" id="SSF81324">
    <property type="entry name" value="Voltage-gated potassium channels"/>
    <property type="match status" value="1"/>
</dbReference>
<feature type="transmembrane region" description="Helical" evidence="1">
    <location>
        <begin position="143"/>
        <end position="161"/>
    </location>
</feature>
<evidence type="ECO:0000313" key="4">
    <source>
        <dbReference type="Proteomes" id="UP000597886"/>
    </source>
</evidence>
<protein>
    <submittedName>
        <fullName evidence="3">Two pore domain potassium channel family protein</fullName>
    </submittedName>
</protein>
<dbReference type="InterPro" id="IPR013099">
    <property type="entry name" value="K_chnl_dom"/>
</dbReference>
<feature type="transmembrane region" description="Helical" evidence="1">
    <location>
        <begin position="44"/>
        <end position="62"/>
    </location>
</feature>
<keyword evidence="3" id="KW-0406">Ion transport</keyword>
<accession>A0AA91BZA5</accession>
<keyword evidence="1" id="KW-0812">Transmembrane</keyword>
<dbReference type="GO" id="GO:0034220">
    <property type="term" value="P:monoatomic ion transmembrane transport"/>
    <property type="evidence" value="ECO:0007669"/>
    <property type="project" value="UniProtKB-KW"/>
</dbReference>
<evidence type="ECO:0000313" key="3">
    <source>
        <dbReference type="EMBL" id="NOE19014.1"/>
    </source>
</evidence>
<keyword evidence="1" id="KW-1133">Transmembrane helix</keyword>
<feature type="transmembrane region" description="Helical" evidence="1">
    <location>
        <begin position="74"/>
        <end position="96"/>
    </location>
</feature>
<gene>
    <name evidence="3" type="ORF">GS634_12865</name>
</gene>
<feature type="domain" description="Potassium channel" evidence="2">
    <location>
        <begin position="90"/>
        <end position="159"/>
    </location>
</feature>
<comment type="caution">
    <text evidence="3">The sequence shown here is derived from an EMBL/GenBank/DDBJ whole genome shotgun (WGS) entry which is preliminary data.</text>
</comment>
<evidence type="ECO:0000256" key="1">
    <source>
        <dbReference type="SAM" id="Phobius"/>
    </source>
</evidence>
<dbReference type="Pfam" id="PF07885">
    <property type="entry name" value="Ion_trans_2"/>
    <property type="match status" value="1"/>
</dbReference>
<keyword evidence="3" id="KW-0407">Ion channel</keyword>
<dbReference type="Proteomes" id="UP000597886">
    <property type="component" value="Unassembled WGS sequence"/>
</dbReference>
<evidence type="ECO:0000259" key="2">
    <source>
        <dbReference type="Pfam" id="PF07885"/>
    </source>
</evidence>